<dbReference type="GO" id="GO:0052621">
    <property type="term" value="F:diguanylate cyclase activity"/>
    <property type="evidence" value="ECO:0007669"/>
    <property type="project" value="UniProtKB-EC"/>
</dbReference>
<dbReference type="InterPro" id="IPR000160">
    <property type="entry name" value="GGDEF_dom"/>
</dbReference>
<dbReference type="InterPro" id="IPR043128">
    <property type="entry name" value="Rev_trsase/Diguanyl_cyclase"/>
</dbReference>
<dbReference type="Pfam" id="PF13185">
    <property type="entry name" value="GAF_2"/>
    <property type="match status" value="2"/>
</dbReference>
<dbReference type="InterPro" id="IPR029016">
    <property type="entry name" value="GAF-like_dom_sf"/>
</dbReference>
<feature type="domain" description="PAC" evidence="5">
    <location>
        <begin position="552"/>
        <end position="604"/>
    </location>
</feature>
<comment type="cofactor">
    <cofactor evidence="1">
        <name>Mg(2+)</name>
        <dbReference type="ChEBI" id="CHEBI:18420"/>
    </cofactor>
</comment>
<comment type="catalytic activity">
    <reaction evidence="3">
        <text>2 GTP = 3',3'-c-di-GMP + 2 diphosphate</text>
        <dbReference type="Rhea" id="RHEA:24898"/>
        <dbReference type="ChEBI" id="CHEBI:33019"/>
        <dbReference type="ChEBI" id="CHEBI:37565"/>
        <dbReference type="ChEBI" id="CHEBI:58805"/>
        <dbReference type="EC" id="2.7.7.65"/>
    </reaction>
</comment>
<dbReference type="SUPFAM" id="SSF55781">
    <property type="entry name" value="GAF domain-like"/>
    <property type="match status" value="2"/>
</dbReference>
<dbReference type="Gene3D" id="3.30.70.270">
    <property type="match status" value="1"/>
</dbReference>
<dbReference type="InterPro" id="IPR003018">
    <property type="entry name" value="GAF"/>
</dbReference>
<dbReference type="NCBIfam" id="TIGR00229">
    <property type="entry name" value="sensory_box"/>
    <property type="match status" value="1"/>
</dbReference>
<dbReference type="EMBL" id="FMWD01000012">
    <property type="protein sequence ID" value="SCZ66732.1"/>
    <property type="molecule type" value="Genomic_DNA"/>
</dbReference>
<dbReference type="InterPro" id="IPR000014">
    <property type="entry name" value="PAS"/>
</dbReference>
<dbReference type="CDD" id="cd01949">
    <property type="entry name" value="GGDEF"/>
    <property type="match status" value="1"/>
</dbReference>
<dbReference type="Pfam" id="PF00990">
    <property type="entry name" value="GGDEF"/>
    <property type="match status" value="1"/>
</dbReference>
<dbReference type="PROSITE" id="PS50113">
    <property type="entry name" value="PAC"/>
    <property type="match status" value="1"/>
</dbReference>
<dbReference type="AlphaFoldDB" id="A0A1G5QY76"/>
<evidence type="ECO:0000313" key="7">
    <source>
        <dbReference type="EMBL" id="SCZ66732.1"/>
    </source>
</evidence>
<dbReference type="InterPro" id="IPR050469">
    <property type="entry name" value="Diguanylate_Cyclase"/>
</dbReference>
<dbReference type="Gene3D" id="3.30.450.40">
    <property type="match status" value="2"/>
</dbReference>
<dbReference type="InterPro" id="IPR000700">
    <property type="entry name" value="PAS-assoc_C"/>
</dbReference>
<evidence type="ECO:0000256" key="1">
    <source>
        <dbReference type="ARBA" id="ARBA00001946"/>
    </source>
</evidence>
<dbReference type="PROSITE" id="PS50112">
    <property type="entry name" value="PAS"/>
    <property type="match status" value="1"/>
</dbReference>
<feature type="domain" description="PAS" evidence="4">
    <location>
        <begin position="481"/>
        <end position="536"/>
    </location>
</feature>
<dbReference type="EC" id="2.7.7.65" evidence="2"/>
<evidence type="ECO:0000313" key="8">
    <source>
        <dbReference type="Proteomes" id="UP000199648"/>
    </source>
</evidence>
<accession>A0A1G5QY76</accession>
<dbReference type="CDD" id="cd00130">
    <property type="entry name" value="PAS"/>
    <property type="match status" value="1"/>
</dbReference>
<evidence type="ECO:0000259" key="5">
    <source>
        <dbReference type="PROSITE" id="PS50113"/>
    </source>
</evidence>
<evidence type="ECO:0000259" key="6">
    <source>
        <dbReference type="PROSITE" id="PS50887"/>
    </source>
</evidence>
<proteinExistence type="predicted"/>
<dbReference type="InterPro" id="IPR035965">
    <property type="entry name" value="PAS-like_dom_sf"/>
</dbReference>
<gene>
    <name evidence="7" type="ORF">SAMN03097708_03003</name>
</gene>
<dbReference type="Pfam" id="PF13426">
    <property type="entry name" value="PAS_9"/>
    <property type="match status" value="1"/>
</dbReference>
<dbReference type="STRING" id="415747.SAMN03097708_03003"/>
<organism evidence="7 8">
    <name type="scientific">Thiohalomonas denitrificans</name>
    <dbReference type="NCBI Taxonomy" id="415747"/>
    <lineage>
        <taxon>Bacteria</taxon>
        <taxon>Pseudomonadati</taxon>
        <taxon>Pseudomonadota</taxon>
        <taxon>Gammaproteobacteria</taxon>
        <taxon>Thiohalomonadales</taxon>
        <taxon>Thiohalomonadaceae</taxon>
        <taxon>Thiohalomonas</taxon>
    </lineage>
</organism>
<evidence type="ECO:0000256" key="3">
    <source>
        <dbReference type="ARBA" id="ARBA00034247"/>
    </source>
</evidence>
<name>A0A1G5QY76_9GAMM</name>
<dbReference type="SUPFAM" id="SSF55073">
    <property type="entry name" value="Nucleotide cyclase"/>
    <property type="match status" value="1"/>
</dbReference>
<dbReference type="SUPFAM" id="SSF55785">
    <property type="entry name" value="PYP-like sensor domain (PAS domain)"/>
    <property type="match status" value="2"/>
</dbReference>
<dbReference type="NCBIfam" id="TIGR00254">
    <property type="entry name" value="GGDEF"/>
    <property type="match status" value="1"/>
</dbReference>
<dbReference type="InterPro" id="IPR029787">
    <property type="entry name" value="Nucleotide_cyclase"/>
</dbReference>
<dbReference type="Proteomes" id="UP000199648">
    <property type="component" value="Unassembled WGS sequence"/>
</dbReference>
<dbReference type="FunFam" id="3.30.70.270:FF:000001">
    <property type="entry name" value="Diguanylate cyclase domain protein"/>
    <property type="match status" value="1"/>
</dbReference>
<dbReference type="SMART" id="SM00065">
    <property type="entry name" value="GAF"/>
    <property type="match status" value="2"/>
</dbReference>
<protein>
    <recommendedName>
        <fullName evidence="2">diguanylate cyclase</fullName>
        <ecNumber evidence="2">2.7.7.65</ecNumber>
    </recommendedName>
</protein>
<feature type="domain" description="GGDEF" evidence="6">
    <location>
        <begin position="636"/>
        <end position="763"/>
    </location>
</feature>
<dbReference type="PANTHER" id="PTHR45138:SF9">
    <property type="entry name" value="DIGUANYLATE CYCLASE DGCM-RELATED"/>
    <property type="match status" value="1"/>
</dbReference>
<dbReference type="SMART" id="SM00091">
    <property type="entry name" value="PAS"/>
    <property type="match status" value="2"/>
</dbReference>
<dbReference type="SMART" id="SM00267">
    <property type="entry name" value="GGDEF"/>
    <property type="match status" value="1"/>
</dbReference>
<evidence type="ECO:0000259" key="4">
    <source>
        <dbReference type="PROSITE" id="PS50112"/>
    </source>
</evidence>
<dbReference type="Gene3D" id="3.30.450.20">
    <property type="entry name" value="PAS domain"/>
    <property type="match status" value="2"/>
</dbReference>
<dbReference type="OrthoDB" id="5645859at2"/>
<keyword evidence="8" id="KW-1185">Reference proteome</keyword>
<dbReference type="PANTHER" id="PTHR45138">
    <property type="entry name" value="REGULATORY COMPONENTS OF SENSORY TRANSDUCTION SYSTEM"/>
    <property type="match status" value="1"/>
</dbReference>
<sequence length="763" mass="83740">METKGGVESCMNRALATVRAATEVLTSAGCEADLLQGICDITVHHGAYRFAWVAYPGEDGANQVLRPMAHAGYESGYLAQVCTGRASSCAGSGPATTAIRTGKTVIVRSDSDSSIPGCDKADFGNSRSCIALPLRWNKETYGALVILASRTGSFDQREAEELGELADKLSAGIYSLRLKKNHRSVERALRNEKEAQEALSRILSLGLRPISLVEKLDKVLDILFEVSWLGLEKEGSVFLARGRELRLVAQRHLNPELQCLCDSVPFGYCLCGQAAAQGATVFRQHLGDDHPVRFDGITDHGHYCQPILSSEGVLGVLNLYVPAGHIQDDAESAFVRAVSDSLAGIIERELADQERQRLAAVVEASPDYVCIGDVDATPNYFNGRARALLEHCGISDYASCRLFSDEASERIRREGIPTALREGIWQSEGVIRMENRNLPVSQVILAPRDGSGKPAFLATICRDISDRKEAETAAEQIAVREKQFANAVINSLPEIFFLLDFSGRLLRWNVNFERELGYTSEALAQMRLTDLAAPSDFEACVEAFTAARVAGVSIEVELQTLTGRKVPYVINAMPIDEPEHTRAAIVGVGMDISNRKALEAEMERRACHDFLTGLLNRHCFTEHLERELDRADRYECPVTLILLDIDDFKSVNDAHGHDVGDRALKHVASCLQNAVRSADVLARWGGEEFVILTPETQLESGRFLAEKLRVELERARFSPVGTITASFGIAEYQPREGADTLLKRVDNALYAAKHAGRNCVHRG</sequence>
<reference evidence="7 8" key="1">
    <citation type="submission" date="2016-10" db="EMBL/GenBank/DDBJ databases">
        <authorList>
            <person name="de Groot N.N."/>
        </authorList>
    </citation>
    <scope>NUCLEOTIDE SEQUENCE [LARGE SCALE GENOMIC DNA]</scope>
    <source>
        <strain evidence="7 8">HLD2</strain>
    </source>
</reference>
<evidence type="ECO:0000256" key="2">
    <source>
        <dbReference type="ARBA" id="ARBA00012528"/>
    </source>
</evidence>
<dbReference type="PROSITE" id="PS50887">
    <property type="entry name" value="GGDEF"/>
    <property type="match status" value="1"/>
</dbReference>